<feature type="compositionally biased region" description="Low complexity" evidence="1">
    <location>
        <begin position="88"/>
        <end position="105"/>
    </location>
</feature>
<keyword evidence="2" id="KW-0732">Signal</keyword>
<evidence type="ECO:0008006" key="5">
    <source>
        <dbReference type="Google" id="ProtNLM"/>
    </source>
</evidence>
<evidence type="ECO:0000256" key="2">
    <source>
        <dbReference type="SAM" id="SignalP"/>
    </source>
</evidence>
<accession>A0A1A8ZGB7</accession>
<dbReference type="EMBL" id="LT594323">
    <property type="protein sequence ID" value="SBT43060.1"/>
    <property type="molecule type" value="Genomic_DNA"/>
</dbReference>
<organism evidence="3 4">
    <name type="scientific">Micromonospora auratinigra</name>
    <dbReference type="NCBI Taxonomy" id="261654"/>
    <lineage>
        <taxon>Bacteria</taxon>
        <taxon>Bacillati</taxon>
        <taxon>Actinomycetota</taxon>
        <taxon>Actinomycetes</taxon>
        <taxon>Micromonosporales</taxon>
        <taxon>Micromonosporaceae</taxon>
        <taxon>Micromonospora</taxon>
    </lineage>
</organism>
<feature type="chain" id="PRO_5038442451" description="LVIVD repeat-containing protein" evidence="2">
    <location>
        <begin position="30"/>
        <end position="607"/>
    </location>
</feature>
<evidence type="ECO:0000313" key="4">
    <source>
        <dbReference type="Proteomes" id="UP000199385"/>
    </source>
</evidence>
<dbReference type="Proteomes" id="UP000199385">
    <property type="component" value="Chromosome I"/>
</dbReference>
<protein>
    <recommendedName>
        <fullName evidence="5">LVIVD repeat-containing protein</fullName>
    </recommendedName>
</protein>
<gene>
    <name evidence="3" type="ORF">GA0070611_2180</name>
</gene>
<dbReference type="SUPFAM" id="SSF63825">
    <property type="entry name" value="YWTD domain"/>
    <property type="match status" value="1"/>
</dbReference>
<feature type="region of interest" description="Disordered" evidence="1">
    <location>
        <begin position="88"/>
        <end position="109"/>
    </location>
</feature>
<evidence type="ECO:0000256" key="1">
    <source>
        <dbReference type="SAM" id="MobiDB-lite"/>
    </source>
</evidence>
<dbReference type="OrthoDB" id="4269031at2"/>
<proteinExistence type="predicted"/>
<reference evidence="4" key="1">
    <citation type="submission" date="2016-06" db="EMBL/GenBank/DDBJ databases">
        <authorList>
            <person name="Varghese N."/>
            <person name="Submissions Spin"/>
        </authorList>
    </citation>
    <scope>NUCLEOTIDE SEQUENCE [LARGE SCALE GENOMIC DNA]</scope>
    <source>
        <strain evidence="4">DSM 44815</strain>
    </source>
</reference>
<sequence>MSPTPHPSRRRVAAGVLSVLLLLTTDALTGATGGLGAPASGPVTVTTSSVRANDGRTYTVTNHLTGEARRGPVRREWLLVWAGDSGPDGAPTGAAATGHHATATGPEGQGPDFLAVVDATKGSPSYGRVVNTATLDPLRANEPHHLQYAWHKGDKVYAGGILSDTTYVFDVARLPEVRLSGVNTAGDTPCGSVPDAYAVLSDGTAYGTYMGGPDLTGPCRYTNGEVRVGNGYAGSPGEIVRIGPDGRTLSEAPAMVAAGESTAWCPNRPALPKPTCANPHGIAVREDLHRMVVTDFAEIRNYLDKPDGEFDPYLIRDTVRIFDISDRNDPRLVSVTHMPSGPRQEQLPVFEEEKLFMETAVTHQRRHRGAFASTMWGGAVFYTPDITARQPAWREIFDDTTAYRRFDTSGLLTGAGDGGSWLQLSPDDRFLFHTVMGVQLGGDRQLTSGMVYVLDVAKLVAAGNDARCRIDSTPEITQGGAEADCPALVDVLPIRDVTNGGPHWGAMDTFAQSGRHGVYRETGQVQRIATANYFLARLGGDGDHRVCMIDVADSGRLTLDPSFRDENTGTECVNFDRPVWPHGAYGDARPHGVLFAVADDDIRGGRP</sequence>
<dbReference type="PATRIC" id="fig|261654.4.peg.2220"/>
<evidence type="ECO:0000313" key="3">
    <source>
        <dbReference type="EMBL" id="SBT43060.1"/>
    </source>
</evidence>
<dbReference type="STRING" id="261654.GA0070611_2180"/>
<feature type="signal peptide" evidence="2">
    <location>
        <begin position="1"/>
        <end position="29"/>
    </location>
</feature>
<dbReference type="AlphaFoldDB" id="A0A1A8ZGB7"/>
<keyword evidence="4" id="KW-1185">Reference proteome</keyword>
<name>A0A1A8ZGB7_9ACTN</name>